<dbReference type="RefSeq" id="WP_068707258.1">
    <property type="nucleotide sequence ID" value="NZ_BAAAXQ010000063.1"/>
</dbReference>
<protein>
    <submittedName>
        <fullName evidence="3">GIY-YIG nuclease family protein</fullName>
    </submittedName>
</protein>
<evidence type="ECO:0000256" key="1">
    <source>
        <dbReference type="ARBA" id="ARBA00007435"/>
    </source>
</evidence>
<evidence type="ECO:0000313" key="3">
    <source>
        <dbReference type="EMBL" id="GAA3021994.1"/>
    </source>
</evidence>
<dbReference type="InterPro" id="IPR000305">
    <property type="entry name" value="GIY-YIG_endonuc"/>
</dbReference>
<dbReference type="Pfam" id="PF01541">
    <property type="entry name" value="GIY-YIG"/>
    <property type="match status" value="1"/>
</dbReference>
<name>A0ABN3YDZ4_9ENTE</name>
<dbReference type="PANTHER" id="PTHR34477">
    <property type="entry name" value="UPF0213 PROTEIN YHBQ"/>
    <property type="match status" value="1"/>
</dbReference>
<dbReference type="EMBL" id="BAAAXQ010000063">
    <property type="protein sequence ID" value="GAA3021994.1"/>
    <property type="molecule type" value="Genomic_DNA"/>
</dbReference>
<sequence>MANKNQYFYVLRCKDHSFYGGYTTDLNRRLKEHNQGNGAKYTHPKSRRPLDIVHAEAFATRSQATKAEAFFKKLSRKEKENYLRLHQDKNVWHKMD</sequence>
<dbReference type="Gene3D" id="3.40.1440.10">
    <property type="entry name" value="GIY-YIG endonuclease"/>
    <property type="match status" value="1"/>
</dbReference>
<dbReference type="Proteomes" id="UP001501577">
    <property type="component" value="Unassembled WGS sequence"/>
</dbReference>
<proteinExistence type="inferred from homology"/>
<dbReference type="InterPro" id="IPR035901">
    <property type="entry name" value="GIY-YIG_endonuc_sf"/>
</dbReference>
<evidence type="ECO:0000259" key="2">
    <source>
        <dbReference type="PROSITE" id="PS50164"/>
    </source>
</evidence>
<gene>
    <name evidence="3" type="ORF">GCM10019998_18220</name>
</gene>
<comment type="caution">
    <text evidence="3">The sequence shown here is derived from an EMBL/GenBank/DDBJ whole genome shotgun (WGS) entry which is preliminary data.</text>
</comment>
<organism evidence="3 4">
    <name type="scientific">Tetragenococcus solitarius</name>
    <dbReference type="NCBI Taxonomy" id="71453"/>
    <lineage>
        <taxon>Bacteria</taxon>
        <taxon>Bacillati</taxon>
        <taxon>Bacillota</taxon>
        <taxon>Bacilli</taxon>
        <taxon>Lactobacillales</taxon>
        <taxon>Enterococcaceae</taxon>
        <taxon>Tetragenococcus</taxon>
    </lineage>
</organism>
<dbReference type="PROSITE" id="PS50164">
    <property type="entry name" value="GIY_YIG"/>
    <property type="match status" value="1"/>
</dbReference>
<evidence type="ECO:0000313" key="4">
    <source>
        <dbReference type="Proteomes" id="UP001501577"/>
    </source>
</evidence>
<dbReference type="CDD" id="cd10456">
    <property type="entry name" value="GIY-YIG_UPF0213"/>
    <property type="match status" value="1"/>
</dbReference>
<dbReference type="SUPFAM" id="SSF82771">
    <property type="entry name" value="GIY-YIG endonuclease"/>
    <property type="match status" value="1"/>
</dbReference>
<reference evidence="3 4" key="1">
    <citation type="journal article" date="2019" name="Int. J. Syst. Evol. Microbiol.">
        <title>The Global Catalogue of Microorganisms (GCM) 10K type strain sequencing project: providing services to taxonomists for standard genome sequencing and annotation.</title>
        <authorList>
            <consortium name="The Broad Institute Genomics Platform"/>
            <consortium name="The Broad Institute Genome Sequencing Center for Infectious Disease"/>
            <person name="Wu L."/>
            <person name="Ma J."/>
        </authorList>
    </citation>
    <scope>NUCLEOTIDE SEQUENCE [LARGE SCALE GENOMIC DNA]</scope>
    <source>
        <strain evidence="3 4">JCM 8736</strain>
    </source>
</reference>
<accession>A0ABN3YDZ4</accession>
<comment type="similarity">
    <text evidence="1">Belongs to the UPF0213 family.</text>
</comment>
<dbReference type="InterPro" id="IPR050190">
    <property type="entry name" value="UPF0213_domain"/>
</dbReference>
<dbReference type="PANTHER" id="PTHR34477:SF1">
    <property type="entry name" value="UPF0213 PROTEIN YHBQ"/>
    <property type="match status" value="1"/>
</dbReference>
<keyword evidence="4" id="KW-1185">Reference proteome</keyword>
<feature type="domain" description="GIY-YIG" evidence="2">
    <location>
        <begin position="4"/>
        <end position="82"/>
    </location>
</feature>